<evidence type="ECO:0000256" key="1">
    <source>
        <dbReference type="SAM" id="Phobius"/>
    </source>
</evidence>
<keyword evidence="1" id="KW-1133">Transmembrane helix</keyword>
<keyword evidence="1" id="KW-0472">Membrane</keyword>
<evidence type="ECO:0000313" key="3">
    <source>
        <dbReference type="Proteomes" id="UP000233365"/>
    </source>
</evidence>
<feature type="transmembrane region" description="Helical" evidence="1">
    <location>
        <begin position="40"/>
        <end position="63"/>
    </location>
</feature>
<accession>A0ABX4R4Y4</accession>
<reference evidence="2 3" key="1">
    <citation type="submission" date="2017-11" db="EMBL/GenBank/DDBJ databases">
        <title>Biodiversity and function of Thalassospira species in the particle-attached aromatic-hydrocarbon-degrading consortia from the surface seawater of the China South Sea.</title>
        <authorList>
            <person name="Dong C."/>
            <person name="Liu R."/>
            <person name="Shao Z."/>
        </authorList>
    </citation>
    <scope>NUCLEOTIDE SEQUENCE [LARGE SCALE GENOMIC DNA]</scope>
    <source>
        <strain evidence="2 3">139Z-12</strain>
    </source>
</reference>
<name>A0ABX4R4Y4_9PROT</name>
<sequence length="64" mass="7072">MSRSGQEIPAENIRLPAGKVARPRCCLVCHPRPQRTLNMIVKYVVFSITSTAVLFVSTLLSFAP</sequence>
<proteinExistence type="predicted"/>
<dbReference type="Proteomes" id="UP000233365">
    <property type="component" value="Unassembled WGS sequence"/>
</dbReference>
<organism evidence="2 3">
    <name type="scientific">Thalassospira povalilytica</name>
    <dbReference type="NCBI Taxonomy" id="732237"/>
    <lineage>
        <taxon>Bacteria</taxon>
        <taxon>Pseudomonadati</taxon>
        <taxon>Pseudomonadota</taxon>
        <taxon>Alphaproteobacteria</taxon>
        <taxon>Rhodospirillales</taxon>
        <taxon>Thalassospiraceae</taxon>
        <taxon>Thalassospira</taxon>
    </lineage>
</organism>
<evidence type="ECO:0000313" key="2">
    <source>
        <dbReference type="EMBL" id="PKR47587.1"/>
    </source>
</evidence>
<keyword evidence="1" id="KW-0812">Transmembrane</keyword>
<gene>
    <name evidence="2" type="ORF">CU041_18385</name>
</gene>
<comment type="caution">
    <text evidence="2">The sequence shown here is derived from an EMBL/GenBank/DDBJ whole genome shotgun (WGS) entry which is preliminary data.</text>
</comment>
<keyword evidence="3" id="KW-1185">Reference proteome</keyword>
<protein>
    <submittedName>
        <fullName evidence="2">Uncharacterized protein</fullName>
    </submittedName>
</protein>
<dbReference type="EMBL" id="PGTS01000008">
    <property type="protein sequence ID" value="PKR47587.1"/>
    <property type="molecule type" value="Genomic_DNA"/>
</dbReference>